<dbReference type="Pfam" id="PF13585">
    <property type="entry name" value="CHU_C"/>
    <property type="match status" value="1"/>
</dbReference>
<evidence type="ECO:0000313" key="3">
    <source>
        <dbReference type="Proteomes" id="UP000189981"/>
    </source>
</evidence>
<feature type="signal peptide" evidence="1">
    <location>
        <begin position="1"/>
        <end position="20"/>
    </location>
</feature>
<accession>A0A1T5ER87</accession>
<dbReference type="Proteomes" id="UP000189981">
    <property type="component" value="Unassembled WGS sequence"/>
</dbReference>
<keyword evidence="3" id="KW-1185">Reference proteome</keyword>
<dbReference type="STRING" id="572036.SAMN05661099_3147"/>
<gene>
    <name evidence="2" type="ORF">SAMN05661099_3147</name>
</gene>
<dbReference type="InterPro" id="IPR026341">
    <property type="entry name" value="T9SS_type_B"/>
</dbReference>
<dbReference type="OrthoDB" id="1490014at2"/>
<keyword evidence="1" id="KW-0732">Signal</keyword>
<protein>
    <submittedName>
        <fullName evidence="2">Gliding motility-associated C-terminal domain-containing protein</fullName>
    </submittedName>
</protein>
<dbReference type="RefSeq" id="WP_079703656.1">
    <property type="nucleotide sequence ID" value="NZ_FUYR01000004.1"/>
</dbReference>
<evidence type="ECO:0000256" key="1">
    <source>
        <dbReference type="SAM" id="SignalP"/>
    </source>
</evidence>
<organism evidence="2 3">
    <name type="scientific">Daejeonella lutea</name>
    <dbReference type="NCBI Taxonomy" id="572036"/>
    <lineage>
        <taxon>Bacteria</taxon>
        <taxon>Pseudomonadati</taxon>
        <taxon>Bacteroidota</taxon>
        <taxon>Sphingobacteriia</taxon>
        <taxon>Sphingobacteriales</taxon>
        <taxon>Sphingobacteriaceae</taxon>
        <taxon>Daejeonella</taxon>
    </lineage>
</organism>
<dbReference type="AlphaFoldDB" id="A0A1T5ER87"/>
<dbReference type="NCBIfam" id="TIGR04131">
    <property type="entry name" value="Bac_Flav_CTERM"/>
    <property type="match status" value="1"/>
</dbReference>
<evidence type="ECO:0000313" key="2">
    <source>
        <dbReference type="EMBL" id="SKB86425.1"/>
    </source>
</evidence>
<dbReference type="EMBL" id="FUYR01000004">
    <property type="protein sequence ID" value="SKB86425.1"/>
    <property type="molecule type" value="Genomic_DNA"/>
</dbReference>
<reference evidence="3" key="1">
    <citation type="submission" date="2017-02" db="EMBL/GenBank/DDBJ databases">
        <authorList>
            <person name="Varghese N."/>
            <person name="Submissions S."/>
        </authorList>
    </citation>
    <scope>NUCLEOTIDE SEQUENCE [LARGE SCALE GENOMIC DNA]</scope>
    <source>
        <strain evidence="3">DSM 22385</strain>
    </source>
</reference>
<proteinExistence type="predicted"/>
<feature type="chain" id="PRO_5013364107" evidence="1">
    <location>
        <begin position="21"/>
        <end position="577"/>
    </location>
</feature>
<name>A0A1T5ER87_9SPHI</name>
<sequence length="577" mass="62733">MFTRILFLVCLCITGFSGYGQVVTQCPQNIGFENGTLSNWDCAIGNISQTGNMAPNAVRPAFLTLVSSSPIPNQHTIIPRGGKDYYGEFSTDAPNGSDYVVMLGNDFNGRGAERISYTINVPANVDNYSIIFNYAVVFESPTHSFDEQPKFTARVFDVANNNSTDCGSFEFVASGGLPGFITSPHPGRNPTGGGGGGGGGAAGPVPVLYKKWSPVLVNLDAYIGRTIRLEFTTNDCSLGGHFGYAYIDFDENCSIPITGNITCPGIESITLKTLPGFFGYRWFNANTNELLGTGDSVVVSPVPPIGTRIGVELVPYAGLGCRLTLYSTIGGMYMNIIDPPPNCISVDLTDISLKAGNSSDLTYTYWMDPLATIPLNDPKHVYITGTYYIKGKSSSGCVLVRPVRAQISLVPPLILTRVLQAVNPATVDITTAFERNEEITYSFWLNAAATVPIPDPTRIGRRGTYHIKSVTADGCISITPILVDIIIPDVIIPNMFTPNNDGVNDELTVLLNSNVEVKYFKIFNRWGDVVYTTSNIDKYWTGFKETTQVPVGVYYWVIDGVLESKKYSRSGYVTLVR</sequence>